<dbReference type="AlphaFoldDB" id="A0A0F9YDQ4"/>
<gene>
    <name evidence="2" type="ORF">LCGC14_0028910</name>
</gene>
<organism evidence="2">
    <name type="scientific">marine sediment metagenome</name>
    <dbReference type="NCBI Taxonomy" id="412755"/>
    <lineage>
        <taxon>unclassified sequences</taxon>
        <taxon>metagenomes</taxon>
        <taxon>ecological metagenomes</taxon>
    </lineage>
</organism>
<proteinExistence type="predicted"/>
<name>A0A0F9YDQ4_9ZZZZ</name>
<dbReference type="EMBL" id="LAZR01000005">
    <property type="protein sequence ID" value="KKO10352.1"/>
    <property type="molecule type" value="Genomic_DNA"/>
</dbReference>
<dbReference type="InterPro" id="IPR025711">
    <property type="entry name" value="PepSY"/>
</dbReference>
<comment type="caution">
    <text evidence="2">The sequence shown here is derived from an EMBL/GenBank/DDBJ whole genome shotgun (WGS) entry which is preliminary data.</text>
</comment>
<evidence type="ECO:0000313" key="2">
    <source>
        <dbReference type="EMBL" id="KKO10352.1"/>
    </source>
</evidence>
<sequence>MRTHITKIITSALLLTASTAALAETHCTDAPSDEWISQADMEERISEMGYKIKEFKVTEGNCYEIYGWDEQERRVEIYFNPVDASIVKQEVED</sequence>
<reference evidence="2" key="1">
    <citation type="journal article" date="2015" name="Nature">
        <title>Complex archaea that bridge the gap between prokaryotes and eukaryotes.</title>
        <authorList>
            <person name="Spang A."/>
            <person name="Saw J.H."/>
            <person name="Jorgensen S.L."/>
            <person name="Zaremba-Niedzwiedzka K."/>
            <person name="Martijn J."/>
            <person name="Lind A.E."/>
            <person name="van Eijk R."/>
            <person name="Schleper C."/>
            <person name="Guy L."/>
            <person name="Ettema T.J."/>
        </authorList>
    </citation>
    <scope>NUCLEOTIDE SEQUENCE</scope>
</reference>
<dbReference type="Pfam" id="PF13670">
    <property type="entry name" value="PepSY_2"/>
    <property type="match status" value="1"/>
</dbReference>
<accession>A0A0F9YDQ4</accession>
<feature type="domain" description="PepSY" evidence="1">
    <location>
        <begin position="9"/>
        <end position="90"/>
    </location>
</feature>
<protein>
    <recommendedName>
        <fullName evidence="1">PepSY domain-containing protein</fullName>
    </recommendedName>
</protein>
<evidence type="ECO:0000259" key="1">
    <source>
        <dbReference type="Pfam" id="PF13670"/>
    </source>
</evidence>